<comment type="caution">
    <text evidence="2">The sequence shown here is derived from an EMBL/GenBank/DDBJ whole genome shotgun (WGS) entry which is preliminary data.</text>
</comment>
<dbReference type="PROSITE" id="PS51186">
    <property type="entry name" value="GNAT"/>
    <property type="match status" value="1"/>
</dbReference>
<evidence type="ECO:0000313" key="2">
    <source>
        <dbReference type="EMBL" id="KAL1837190.1"/>
    </source>
</evidence>
<organism evidence="2 3">
    <name type="scientific">Humicola insolens</name>
    <name type="common">Soft-rot fungus</name>
    <dbReference type="NCBI Taxonomy" id="85995"/>
    <lineage>
        <taxon>Eukaryota</taxon>
        <taxon>Fungi</taxon>
        <taxon>Dikarya</taxon>
        <taxon>Ascomycota</taxon>
        <taxon>Pezizomycotina</taxon>
        <taxon>Sordariomycetes</taxon>
        <taxon>Sordariomycetidae</taxon>
        <taxon>Sordariales</taxon>
        <taxon>Chaetomiaceae</taxon>
        <taxon>Mycothermus</taxon>
    </lineage>
</organism>
<dbReference type="CDD" id="cd04301">
    <property type="entry name" value="NAT_SF"/>
    <property type="match status" value="1"/>
</dbReference>
<dbReference type="EMBL" id="JAZGSY010000319">
    <property type="protein sequence ID" value="KAL1837190.1"/>
    <property type="molecule type" value="Genomic_DNA"/>
</dbReference>
<protein>
    <recommendedName>
        <fullName evidence="1">N-acetyltransferase domain-containing protein</fullName>
    </recommendedName>
</protein>
<keyword evidence="3" id="KW-1185">Reference proteome</keyword>
<proteinExistence type="predicted"/>
<dbReference type="InterPro" id="IPR000182">
    <property type="entry name" value="GNAT_dom"/>
</dbReference>
<reference evidence="2 3" key="1">
    <citation type="journal article" date="2024" name="Commun. Biol.">
        <title>Comparative genomic analysis of thermophilic fungi reveals convergent evolutionary adaptations and gene losses.</title>
        <authorList>
            <person name="Steindorff A.S."/>
            <person name="Aguilar-Pontes M.V."/>
            <person name="Robinson A.J."/>
            <person name="Andreopoulos B."/>
            <person name="LaButti K."/>
            <person name="Kuo A."/>
            <person name="Mondo S."/>
            <person name="Riley R."/>
            <person name="Otillar R."/>
            <person name="Haridas S."/>
            <person name="Lipzen A."/>
            <person name="Grimwood J."/>
            <person name="Schmutz J."/>
            <person name="Clum A."/>
            <person name="Reid I.D."/>
            <person name="Moisan M.C."/>
            <person name="Butler G."/>
            <person name="Nguyen T.T.M."/>
            <person name="Dewar K."/>
            <person name="Conant G."/>
            <person name="Drula E."/>
            <person name="Henrissat B."/>
            <person name="Hansel C."/>
            <person name="Singer S."/>
            <person name="Hutchinson M.I."/>
            <person name="de Vries R.P."/>
            <person name="Natvig D.O."/>
            <person name="Powell A.J."/>
            <person name="Tsang A."/>
            <person name="Grigoriev I.V."/>
        </authorList>
    </citation>
    <scope>NUCLEOTIDE SEQUENCE [LARGE SCALE GENOMIC DNA]</scope>
    <source>
        <strain evidence="2 3">CBS 620.91</strain>
    </source>
</reference>
<accession>A0ABR3V6E9</accession>
<dbReference type="InterPro" id="IPR016181">
    <property type="entry name" value="Acyl_CoA_acyltransferase"/>
</dbReference>
<dbReference type="Proteomes" id="UP001583172">
    <property type="component" value="Unassembled WGS sequence"/>
</dbReference>
<dbReference type="Pfam" id="PF00583">
    <property type="entry name" value="Acetyltransf_1"/>
    <property type="match status" value="1"/>
</dbReference>
<name>A0ABR3V6E9_HUMIN</name>
<dbReference type="Gene3D" id="3.40.630.30">
    <property type="match status" value="1"/>
</dbReference>
<feature type="domain" description="N-acetyltransferase" evidence="1">
    <location>
        <begin position="188"/>
        <end position="355"/>
    </location>
</feature>
<evidence type="ECO:0000259" key="1">
    <source>
        <dbReference type="PROSITE" id="PS51186"/>
    </source>
</evidence>
<dbReference type="SUPFAM" id="SSF55729">
    <property type="entry name" value="Acyl-CoA N-acyltransferases (Nat)"/>
    <property type="match status" value="1"/>
</dbReference>
<sequence length="520" mass="58018">MDPNVHSAVTLIHDTQSLIPLSNHLKDEDAILLLTPGIVPQVSPLNWDPHTPTSDPFEPLGRALAKHQHRVRHVPYIPRNGITETHVVHIRLAAVVIFVISGPPCHGQPSQVGLAEITKSLCDHRPHLVLSCCRMQDVGALDKSFSTVIEAPGFSPSTMEAVADILFGKSPTPPDPSLQNLIPPPKTWRIESWHPDRDVDSILALWRECFPKQFHLTRYLMQSVLRRDGYAMHYVVRDAGAAAGIVGFCATYTTYADRDGERLLGSLAALLVHPSYRRRGIGLSLHDHALRQLSRTRGVCRLQLGSTFPRLLYGLPIDSPAEDWFRRRGWPIDASSSTPGAGHEITDWLLQFKDSPLTALIPLNLTFRPCEFHEFDLVLDFVDRESRRKGQMGWYDQYAKLAGSMNIRDIILGWEGDTIIAAALTYCRNTGSPAAEDLPWAVTLGDDVGGVTCICVSDEVPNAANKRDAIMIRLLDSCIRLLTEQGMKKMLVDAIKGGEEGFQSMGFHKWAKYRDIWRNT</sequence>
<evidence type="ECO:0000313" key="3">
    <source>
        <dbReference type="Proteomes" id="UP001583172"/>
    </source>
</evidence>
<gene>
    <name evidence="2" type="ORF">VTJ49DRAFT_4162</name>
</gene>